<dbReference type="Gene3D" id="3.40.50.720">
    <property type="entry name" value="NAD(P)-binding Rossmann-like Domain"/>
    <property type="match status" value="1"/>
</dbReference>
<dbReference type="SUPFAM" id="SSF48179">
    <property type="entry name" value="6-phosphogluconate dehydrogenase C-terminal domain-like"/>
    <property type="match status" value="1"/>
</dbReference>
<dbReference type="PANTHER" id="PTHR48075">
    <property type="entry name" value="3-HYDROXYACYL-COA DEHYDROGENASE FAMILY PROTEIN"/>
    <property type="match status" value="1"/>
</dbReference>
<dbReference type="Gene3D" id="1.10.1040.10">
    <property type="entry name" value="N-(1-d-carboxylethyl)-l-norvaline Dehydrogenase, domain 2"/>
    <property type="match status" value="1"/>
</dbReference>
<keyword evidence="7" id="KW-1185">Reference proteome</keyword>
<dbReference type="PANTHER" id="PTHR48075:SF3">
    <property type="entry name" value="3-HYDROXYACYL-COA DEHYDROGENASE"/>
    <property type="match status" value="1"/>
</dbReference>
<dbReference type="Pfam" id="PF02737">
    <property type="entry name" value="3HCDH_N"/>
    <property type="match status" value="1"/>
</dbReference>
<organism evidence="6 7">
    <name type="scientific">Rhizodiscina lignyota</name>
    <dbReference type="NCBI Taxonomy" id="1504668"/>
    <lineage>
        <taxon>Eukaryota</taxon>
        <taxon>Fungi</taxon>
        <taxon>Dikarya</taxon>
        <taxon>Ascomycota</taxon>
        <taxon>Pezizomycotina</taxon>
        <taxon>Dothideomycetes</taxon>
        <taxon>Pleosporomycetidae</taxon>
        <taxon>Aulographales</taxon>
        <taxon>Rhizodiscinaceae</taxon>
        <taxon>Rhizodiscina</taxon>
    </lineage>
</organism>
<evidence type="ECO:0000256" key="2">
    <source>
        <dbReference type="ARBA" id="ARBA00023002"/>
    </source>
</evidence>
<comment type="similarity">
    <text evidence="1">Belongs to the 3-hydroxyacyl-CoA dehydrogenase family.</text>
</comment>
<dbReference type="Proteomes" id="UP000799772">
    <property type="component" value="Unassembled WGS sequence"/>
</dbReference>
<evidence type="ECO:0000259" key="4">
    <source>
        <dbReference type="Pfam" id="PF00725"/>
    </source>
</evidence>
<feature type="domain" description="3-hydroxyacyl-CoA dehydrogenase C-terminal" evidence="4">
    <location>
        <begin position="184"/>
        <end position="280"/>
    </location>
</feature>
<dbReference type="InterPro" id="IPR008927">
    <property type="entry name" value="6-PGluconate_DH-like_C_sf"/>
</dbReference>
<dbReference type="InterPro" id="IPR006176">
    <property type="entry name" value="3-OHacyl-CoA_DH_NAD-bd"/>
</dbReference>
<evidence type="ECO:0000313" key="7">
    <source>
        <dbReference type="Proteomes" id="UP000799772"/>
    </source>
</evidence>
<name>A0A9P4M3J0_9PEZI</name>
<dbReference type="InterPro" id="IPR006108">
    <property type="entry name" value="3HC_DH_C"/>
</dbReference>
<evidence type="ECO:0000259" key="5">
    <source>
        <dbReference type="Pfam" id="PF02737"/>
    </source>
</evidence>
<dbReference type="EMBL" id="ML978130">
    <property type="protein sequence ID" value="KAF2095770.1"/>
    <property type="molecule type" value="Genomic_DNA"/>
</dbReference>
<feature type="domain" description="3-hydroxyacyl-CoA dehydrogenase NAD binding" evidence="5">
    <location>
        <begin position="7"/>
        <end position="178"/>
    </location>
</feature>
<dbReference type="Pfam" id="PF00725">
    <property type="entry name" value="3HCDH"/>
    <property type="match status" value="1"/>
</dbReference>
<proteinExistence type="inferred from homology"/>
<sequence length="283" mass="31475">MLRNKAVTLLGAGTQGARLAFMWSKLGRRVHLVDPNEKQLDSAYTRIETFRRGSDPSPHKWGEIRLLDSKELEKAASSSWMVVECVPEKLELKRKVVQGLNDVAPQETIIASNSSSYTITEIINGLELRNGSRFLSLHSYWPPETAAIEVMGTADTSPDVIALVMEQCKLHGFQPFHVQRTSTGYIYNRIWAAIKREALLTVAEGVASPAELDAIFKEVLKTPKGPCEQMDIVGLDVVLDIEEHYAAEREGLPQLPREFLKKMIAEGNLGVKSGSGFYSYDGK</sequence>
<dbReference type="InterPro" id="IPR022694">
    <property type="entry name" value="3-OHacyl-CoA_DH"/>
</dbReference>
<dbReference type="SUPFAM" id="SSF51735">
    <property type="entry name" value="NAD(P)-binding Rossmann-fold domains"/>
    <property type="match status" value="1"/>
</dbReference>
<dbReference type="GO" id="GO:0016616">
    <property type="term" value="F:oxidoreductase activity, acting on the CH-OH group of donors, NAD or NADP as acceptor"/>
    <property type="evidence" value="ECO:0007669"/>
    <property type="project" value="InterPro"/>
</dbReference>
<keyword evidence="2" id="KW-0560">Oxidoreductase</keyword>
<evidence type="ECO:0000256" key="3">
    <source>
        <dbReference type="PIRSR" id="PIRSR000105-1"/>
    </source>
</evidence>
<dbReference type="GO" id="GO:0006631">
    <property type="term" value="P:fatty acid metabolic process"/>
    <property type="evidence" value="ECO:0007669"/>
    <property type="project" value="InterPro"/>
</dbReference>
<protein>
    <submittedName>
        <fullName evidence="6">NAD(P)-binding protein</fullName>
    </submittedName>
</protein>
<gene>
    <name evidence="6" type="ORF">NA57DRAFT_78553</name>
</gene>
<dbReference type="PIRSF" id="PIRSF000105">
    <property type="entry name" value="HCDH"/>
    <property type="match status" value="1"/>
</dbReference>
<accession>A0A9P4M3J0</accession>
<evidence type="ECO:0000256" key="1">
    <source>
        <dbReference type="ARBA" id="ARBA00009463"/>
    </source>
</evidence>
<reference evidence="6" key="1">
    <citation type="journal article" date="2020" name="Stud. Mycol.">
        <title>101 Dothideomycetes genomes: a test case for predicting lifestyles and emergence of pathogens.</title>
        <authorList>
            <person name="Haridas S."/>
            <person name="Albert R."/>
            <person name="Binder M."/>
            <person name="Bloem J."/>
            <person name="Labutti K."/>
            <person name="Salamov A."/>
            <person name="Andreopoulos B."/>
            <person name="Baker S."/>
            <person name="Barry K."/>
            <person name="Bills G."/>
            <person name="Bluhm B."/>
            <person name="Cannon C."/>
            <person name="Castanera R."/>
            <person name="Culley D."/>
            <person name="Daum C."/>
            <person name="Ezra D."/>
            <person name="Gonzalez J."/>
            <person name="Henrissat B."/>
            <person name="Kuo A."/>
            <person name="Liang C."/>
            <person name="Lipzen A."/>
            <person name="Lutzoni F."/>
            <person name="Magnuson J."/>
            <person name="Mondo S."/>
            <person name="Nolan M."/>
            <person name="Ohm R."/>
            <person name="Pangilinan J."/>
            <person name="Park H.-J."/>
            <person name="Ramirez L."/>
            <person name="Alfaro M."/>
            <person name="Sun H."/>
            <person name="Tritt A."/>
            <person name="Yoshinaga Y."/>
            <person name="Zwiers L.-H."/>
            <person name="Turgeon B."/>
            <person name="Goodwin S."/>
            <person name="Spatafora J."/>
            <person name="Crous P."/>
            <person name="Grigoriev I."/>
        </authorList>
    </citation>
    <scope>NUCLEOTIDE SEQUENCE</scope>
    <source>
        <strain evidence="6">CBS 133067</strain>
    </source>
</reference>
<comment type="caution">
    <text evidence="6">The sequence shown here is derived from an EMBL/GenBank/DDBJ whole genome shotgun (WGS) entry which is preliminary data.</text>
</comment>
<evidence type="ECO:0000313" key="6">
    <source>
        <dbReference type="EMBL" id="KAF2095770.1"/>
    </source>
</evidence>
<dbReference type="GO" id="GO:0070403">
    <property type="term" value="F:NAD+ binding"/>
    <property type="evidence" value="ECO:0007669"/>
    <property type="project" value="InterPro"/>
</dbReference>
<feature type="site" description="Important for catalytic activity" evidence="3">
    <location>
        <position position="138"/>
    </location>
</feature>
<dbReference type="InterPro" id="IPR036291">
    <property type="entry name" value="NAD(P)-bd_dom_sf"/>
</dbReference>
<dbReference type="InterPro" id="IPR013328">
    <property type="entry name" value="6PGD_dom2"/>
</dbReference>
<dbReference type="OrthoDB" id="5958943at2759"/>
<dbReference type="AlphaFoldDB" id="A0A9P4M3J0"/>